<feature type="region of interest" description="Disordered" evidence="1">
    <location>
        <begin position="1"/>
        <end position="22"/>
    </location>
</feature>
<dbReference type="RefSeq" id="WP_343795433.1">
    <property type="nucleotide sequence ID" value="NZ_BAAADJ010000002.1"/>
</dbReference>
<gene>
    <name evidence="2" type="ORF">GCM10008967_01410</name>
</gene>
<proteinExistence type="predicted"/>
<organism evidence="2 3">
    <name type="scientific">Bacillus carboniphilus</name>
    <dbReference type="NCBI Taxonomy" id="86663"/>
    <lineage>
        <taxon>Bacteria</taxon>
        <taxon>Bacillati</taxon>
        <taxon>Bacillota</taxon>
        <taxon>Bacilli</taxon>
        <taxon>Bacillales</taxon>
        <taxon>Bacillaceae</taxon>
        <taxon>Bacillus</taxon>
    </lineage>
</organism>
<evidence type="ECO:0000256" key="1">
    <source>
        <dbReference type="SAM" id="MobiDB-lite"/>
    </source>
</evidence>
<keyword evidence="3" id="KW-1185">Reference proteome</keyword>
<dbReference type="Proteomes" id="UP001500782">
    <property type="component" value="Unassembled WGS sequence"/>
</dbReference>
<evidence type="ECO:0008006" key="4">
    <source>
        <dbReference type="Google" id="ProtNLM"/>
    </source>
</evidence>
<protein>
    <recommendedName>
        <fullName evidence="4">Competence protein</fullName>
    </recommendedName>
</protein>
<sequence length="51" mass="5985">MGKRNRSKRFIQQNKTSVSKHDERFPYERTYAEAEAKKMENVHNSSLGGIE</sequence>
<accession>A0ABN0VQC1</accession>
<name>A0ABN0VQC1_9BACI</name>
<comment type="caution">
    <text evidence="2">The sequence shown here is derived from an EMBL/GenBank/DDBJ whole genome shotgun (WGS) entry which is preliminary data.</text>
</comment>
<evidence type="ECO:0000313" key="2">
    <source>
        <dbReference type="EMBL" id="GAA0314613.1"/>
    </source>
</evidence>
<reference evidence="2 3" key="1">
    <citation type="journal article" date="2019" name="Int. J. Syst. Evol. Microbiol.">
        <title>The Global Catalogue of Microorganisms (GCM) 10K type strain sequencing project: providing services to taxonomists for standard genome sequencing and annotation.</title>
        <authorList>
            <consortium name="The Broad Institute Genomics Platform"/>
            <consortium name="The Broad Institute Genome Sequencing Center for Infectious Disease"/>
            <person name="Wu L."/>
            <person name="Ma J."/>
        </authorList>
    </citation>
    <scope>NUCLEOTIDE SEQUENCE [LARGE SCALE GENOMIC DNA]</scope>
    <source>
        <strain evidence="2 3">JCM 9731</strain>
    </source>
</reference>
<dbReference type="EMBL" id="BAAADJ010000002">
    <property type="protein sequence ID" value="GAA0314613.1"/>
    <property type="molecule type" value="Genomic_DNA"/>
</dbReference>
<evidence type="ECO:0000313" key="3">
    <source>
        <dbReference type="Proteomes" id="UP001500782"/>
    </source>
</evidence>